<feature type="region of interest" description="Disordered" evidence="13">
    <location>
        <begin position="1"/>
        <end position="40"/>
    </location>
</feature>
<evidence type="ECO:0000256" key="4">
    <source>
        <dbReference type="ARBA" id="ARBA00022771"/>
    </source>
</evidence>
<evidence type="ECO:0000256" key="8">
    <source>
        <dbReference type="ARBA" id="ARBA00023242"/>
    </source>
</evidence>
<evidence type="ECO:0000259" key="14">
    <source>
        <dbReference type="PROSITE" id="PS51479"/>
    </source>
</evidence>
<evidence type="ECO:0000313" key="15">
    <source>
        <dbReference type="EMBL" id="EYE90465.1"/>
    </source>
</evidence>
<feature type="domain" description="RTR1-type" evidence="14">
    <location>
        <begin position="94"/>
        <end position="189"/>
    </location>
</feature>
<keyword evidence="6 12" id="KW-0862">Zinc</keyword>
<keyword evidence="8 12" id="KW-0539">Nucleus</keyword>
<keyword evidence="7 12" id="KW-0904">Protein phosphatase</keyword>
<proteinExistence type="inferred from homology"/>
<evidence type="ECO:0000256" key="9">
    <source>
        <dbReference type="ARBA" id="ARBA00047761"/>
    </source>
</evidence>
<name>A0A017S2S2_ASPRC</name>
<evidence type="ECO:0000256" key="10">
    <source>
        <dbReference type="ARBA" id="ARBA00048336"/>
    </source>
</evidence>
<dbReference type="PANTHER" id="PTHR14732:SF0">
    <property type="entry name" value="RNA POLYMERASE II SUBUNIT B1 CTD PHOSPHATASE RPAP2-RELATED"/>
    <property type="match status" value="1"/>
</dbReference>
<evidence type="ECO:0000256" key="3">
    <source>
        <dbReference type="ARBA" id="ARBA00022723"/>
    </source>
</evidence>
<evidence type="ECO:0000313" key="16">
    <source>
        <dbReference type="Proteomes" id="UP000019804"/>
    </source>
</evidence>
<protein>
    <recommendedName>
        <fullName evidence="12">RNA polymerase II subunit B1 CTD phosphatase RPAP2 homolog</fullName>
        <ecNumber evidence="12">3.1.3.16</ecNumber>
    </recommendedName>
</protein>
<dbReference type="Pfam" id="PF04181">
    <property type="entry name" value="RPAP2_Rtr1"/>
    <property type="match status" value="1"/>
</dbReference>
<dbReference type="GO" id="GO:0005634">
    <property type="term" value="C:nucleus"/>
    <property type="evidence" value="ECO:0007669"/>
    <property type="project" value="UniProtKB-SubCell"/>
</dbReference>
<dbReference type="PANTHER" id="PTHR14732">
    <property type="entry name" value="RNA POLYMERASE II SUBUNIT B1 CTD PHOSPHATASE RPAP2-RELATED"/>
    <property type="match status" value="1"/>
</dbReference>
<feature type="region of interest" description="Disordered" evidence="13">
    <location>
        <begin position="286"/>
        <end position="311"/>
    </location>
</feature>
<dbReference type="FunFam" id="1.25.40.820:FF:000004">
    <property type="entry name" value="Putative RNA polymerase II subunit B1 CTD phosphatase rtr1"/>
    <property type="match status" value="1"/>
</dbReference>
<dbReference type="GO" id="GO:0043175">
    <property type="term" value="F:RNA polymerase core enzyme binding"/>
    <property type="evidence" value="ECO:0007669"/>
    <property type="project" value="UniProtKB-UniRule"/>
</dbReference>
<evidence type="ECO:0000256" key="11">
    <source>
        <dbReference type="PROSITE-ProRule" id="PRU00812"/>
    </source>
</evidence>
<dbReference type="GeneID" id="63698326"/>
<dbReference type="HOGENOM" id="CLU_049331_2_0_1"/>
<dbReference type="AlphaFoldDB" id="A0A017S2S2"/>
<evidence type="ECO:0000256" key="13">
    <source>
        <dbReference type="SAM" id="MobiDB-lite"/>
    </source>
</evidence>
<gene>
    <name evidence="15" type="ORF">EURHEDRAFT_417439</name>
</gene>
<dbReference type="Gene3D" id="1.25.40.820">
    <property type="match status" value="1"/>
</dbReference>
<dbReference type="InterPro" id="IPR007308">
    <property type="entry name" value="Rtr1/RPAP2_dom"/>
</dbReference>
<reference evidence="16" key="1">
    <citation type="journal article" date="2014" name="Nat. Commun.">
        <title>Genomic adaptations of the halophilic Dead Sea filamentous fungus Eurotium rubrum.</title>
        <authorList>
            <person name="Kis-Papo T."/>
            <person name="Weig A.R."/>
            <person name="Riley R."/>
            <person name="Persoh D."/>
            <person name="Salamov A."/>
            <person name="Sun H."/>
            <person name="Lipzen A."/>
            <person name="Wasser S.P."/>
            <person name="Rambold G."/>
            <person name="Grigoriev I.V."/>
            <person name="Nevo E."/>
        </authorList>
    </citation>
    <scope>NUCLEOTIDE SEQUENCE [LARGE SCALE GENOMIC DNA]</scope>
    <source>
        <strain evidence="16">CBS 135680</strain>
    </source>
</reference>
<dbReference type="OrthoDB" id="2590500at2759"/>
<keyword evidence="4 12" id="KW-0863">Zinc-finger</keyword>
<keyword evidence="5 12" id="KW-0378">Hydrolase</keyword>
<accession>A0A017S2S2</accession>
<evidence type="ECO:0000256" key="12">
    <source>
        <dbReference type="RuleBase" id="RU367080"/>
    </source>
</evidence>
<comment type="catalytic activity">
    <reaction evidence="10 12">
        <text>O-phospho-L-threonyl-[protein] + H2O = L-threonyl-[protein] + phosphate</text>
        <dbReference type="Rhea" id="RHEA:47004"/>
        <dbReference type="Rhea" id="RHEA-COMP:11060"/>
        <dbReference type="Rhea" id="RHEA-COMP:11605"/>
        <dbReference type="ChEBI" id="CHEBI:15377"/>
        <dbReference type="ChEBI" id="CHEBI:30013"/>
        <dbReference type="ChEBI" id="CHEBI:43474"/>
        <dbReference type="ChEBI" id="CHEBI:61977"/>
        <dbReference type="EC" id="3.1.3.16"/>
    </reaction>
</comment>
<evidence type="ECO:0000256" key="1">
    <source>
        <dbReference type="ARBA" id="ARBA00004123"/>
    </source>
</evidence>
<keyword evidence="3 12" id="KW-0479">Metal-binding</keyword>
<evidence type="ECO:0000256" key="5">
    <source>
        <dbReference type="ARBA" id="ARBA00022801"/>
    </source>
</evidence>
<comment type="similarity">
    <text evidence="2 11 12">Belongs to the RPAP2 family.</text>
</comment>
<dbReference type="GO" id="GO:0008420">
    <property type="term" value="F:RNA polymerase II CTD heptapeptide repeat phosphatase activity"/>
    <property type="evidence" value="ECO:0007669"/>
    <property type="project" value="UniProtKB-UniRule"/>
</dbReference>
<organism evidence="15 16">
    <name type="scientific">Aspergillus ruber (strain CBS 135680)</name>
    <dbReference type="NCBI Taxonomy" id="1388766"/>
    <lineage>
        <taxon>Eukaryota</taxon>
        <taxon>Fungi</taxon>
        <taxon>Dikarya</taxon>
        <taxon>Ascomycota</taxon>
        <taxon>Pezizomycotina</taxon>
        <taxon>Eurotiomycetes</taxon>
        <taxon>Eurotiomycetidae</taxon>
        <taxon>Eurotiales</taxon>
        <taxon>Aspergillaceae</taxon>
        <taxon>Aspergillus</taxon>
        <taxon>Aspergillus subgen. Aspergillus</taxon>
    </lineage>
</organism>
<dbReference type="EMBL" id="KK088459">
    <property type="protein sequence ID" value="EYE90465.1"/>
    <property type="molecule type" value="Genomic_DNA"/>
</dbReference>
<dbReference type="RefSeq" id="XP_040634155.1">
    <property type="nucleotide sequence ID" value="XM_040783202.1"/>
</dbReference>
<dbReference type="InterPro" id="IPR038534">
    <property type="entry name" value="Rtr1/RPAP2_sf"/>
</dbReference>
<evidence type="ECO:0000256" key="7">
    <source>
        <dbReference type="ARBA" id="ARBA00022912"/>
    </source>
</evidence>
<dbReference type="GO" id="GO:0008270">
    <property type="term" value="F:zinc ion binding"/>
    <property type="evidence" value="ECO:0007669"/>
    <property type="project" value="UniProtKB-KW"/>
</dbReference>
<sequence>MSVSQNPLRTSLPTTHAAASDSSRRQQKKPQNQSNPGVDPRHMAIALHHAHRIQSQKDTESLILDRILDLVSFPYSPTADPSTPSPEDALLFKNALVPFQPTDYDNLIQERNIEGLCGYGLCPREHRKEEGGGMFRIKYGAKGSGPGGRGREMNIVPKEKLEMWCSDECAERAMYIRVQLTQEPVWERRGDDSRNKNLLLLEEAREQQGRGLRSGGNTTTVGQVAGQLENMHMHGPEAREMAAQMQDLSLRSQELALERGDSSAGAFQHDGRVGVQIMENENFSHAVAPPQMRPGDFQGGSIEGYFPKPQE</sequence>
<evidence type="ECO:0000256" key="6">
    <source>
        <dbReference type="ARBA" id="ARBA00022833"/>
    </source>
</evidence>
<dbReference type="EC" id="3.1.3.16" evidence="12"/>
<dbReference type="PROSITE" id="PS51479">
    <property type="entry name" value="ZF_RTR1"/>
    <property type="match status" value="1"/>
</dbReference>
<keyword evidence="16" id="KW-1185">Reference proteome</keyword>
<evidence type="ECO:0000256" key="2">
    <source>
        <dbReference type="ARBA" id="ARBA00005676"/>
    </source>
</evidence>
<comment type="subcellular location">
    <subcellularLocation>
        <location evidence="1 12">Nucleus</location>
    </subcellularLocation>
</comment>
<dbReference type="InterPro" id="IPR039693">
    <property type="entry name" value="Rtr1/RPAP2"/>
</dbReference>
<comment type="catalytic activity">
    <reaction evidence="9 12">
        <text>O-phospho-L-seryl-[protein] + H2O = L-seryl-[protein] + phosphate</text>
        <dbReference type="Rhea" id="RHEA:20629"/>
        <dbReference type="Rhea" id="RHEA-COMP:9863"/>
        <dbReference type="Rhea" id="RHEA-COMP:11604"/>
        <dbReference type="ChEBI" id="CHEBI:15377"/>
        <dbReference type="ChEBI" id="CHEBI:29999"/>
        <dbReference type="ChEBI" id="CHEBI:43474"/>
        <dbReference type="ChEBI" id="CHEBI:83421"/>
        <dbReference type="EC" id="3.1.3.16"/>
    </reaction>
</comment>
<feature type="compositionally biased region" description="Polar residues" evidence="13">
    <location>
        <begin position="1"/>
        <end position="14"/>
    </location>
</feature>
<comment type="function">
    <text evidence="12">Putative RNA polymerase II subunit B1 C-terminal domain (CTD) phosphatase involved in RNA polymerase II transcription regulation.</text>
</comment>
<dbReference type="GO" id="GO:0005737">
    <property type="term" value="C:cytoplasm"/>
    <property type="evidence" value="ECO:0007669"/>
    <property type="project" value="TreeGrafter"/>
</dbReference>
<dbReference type="STRING" id="1388766.A0A017S2S2"/>
<dbReference type="Proteomes" id="UP000019804">
    <property type="component" value="Unassembled WGS sequence"/>
</dbReference>